<dbReference type="InterPro" id="IPR002999">
    <property type="entry name" value="Tudor"/>
</dbReference>
<dbReference type="GO" id="GO:0048471">
    <property type="term" value="C:perinuclear region of cytoplasm"/>
    <property type="evidence" value="ECO:0007669"/>
    <property type="project" value="EnsemblMetazoa"/>
</dbReference>
<dbReference type="InterPro" id="IPR000571">
    <property type="entry name" value="Znf_CCCH"/>
</dbReference>
<dbReference type="InterPro" id="IPR056482">
    <property type="entry name" value="Tudor_krimper_1st"/>
</dbReference>
<dbReference type="GO" id="GO:0008270">
    <property type="term" value="F:zinc ion binding"/>
    <property type="evidence" value="ECO:0007669"/>
    <property type="project" value="UniProtKB-KW"/>
</dbReference>
<dbReference type="OrthoDB" id="10052065at2759"/>
<dbReference type="PROSITE" id="PS50103">
    <property type="entry name" value="ZF_C3H1"/>
    <property type="match status" value="1"/>
</dbReference>
<evidence type="ECO:0000313" key="4">
    <source>
        <dbReference type="EMBL" id="KMY94217.1"/>
    </source>
</evidence>
<proteinExistence type="predicted"/>
<keyword evidence="1" id="KW-0863">Zinc-finger</keyword>
<dbReference type="SUPFAM" id="SSF63748">
    <property type="entry name" value="Tudor/PWWP/MBT"/>
    <property type="match status" value="2"/>
</dbReference>
<dbReference type="PANTHER" id="PTHR22948:SF29">
    <property type="entry name" value="FI02030P-RELATED"/>
    <property type="match status" value="1"/>
</dbReference>
<dbReference type="Pfam" id="PF00567">
    <property type="entry name" value="TUDOR"/>
    <property type="match status" value="1"/>
</dbReference>
<keyword evidence="1" id="KW-0862">Zinc</keyword>
<evidence type="ECO:0000256" key="1">
    <source>
        <dbReference type="PROSITE-ProRule" id="PRU00723"/>
    </source>
</evidence>
<dbReference type="InterPro" id="IPR035437">
    <property type="entry name" value="SNase_OB-fold_sf"/>
</dbReference>
<name>A0A0J9RE00_DROSI</name>
<dbReference type="KEGG" id="dsi:Dsimw501_GD15225"/>
<gene>
    <name evidence="4" type="primary">Dsim\GD15225</name>
    <name evidence="4" type="ORF">Dsimw501_GD15225</name>
</gene>
<sequence>MNLEDISMIMKLFDSNMHKLQGNLRSYQTEVHQIHTELTEKLSHADPVDRSLIPLHDHLVASLSEVNAHVMKLNLQLHINRQSARLGDHEYFEKSIDNPDSKIRSGLQADCQSSKPAFVECLPSSASEEVPVVTVQEASSTTQLDAITVVNENLSKQCKAATLQPLESSKNMELQVEETMPFHKQLDEGRGGSQSIECDLLQLQKEEIPVGSKIVVETLKTNNTVRPEASASETFDNQSLLAAKQRTQAIGTGICNKASKNTTNSNPPEVPAAAIEKVHEQLPKTQKNLFLLPPKGGTETTSRGIYNQILKNTAAFPENTVVNAVLVHVDETDNCVYVAKWDPTCEMIKKLLQRQRPLKALDQLPDYGDIFAVYDSTDNIILRITINSSNAGGGYDAYLIDFGNHIHLVGNETIYKLPNDIKQWPALAIRCDLINCDIDNMHRFVNTFIKIRVHENNDNTLVAEMVVDRLCRPTKTTATKYRAGITEEDIAMLNEIDESTSDPLKAVLGFRPKDEQRICRHYDPKLNGCFKGNNCRLAHEPFAPNGATKDVELARALPETIFDTPVPVEIGSTVRIQITFINGPTEVYGQFFDESPPLVWDRKDVPVNKRTFKSKPRLLDIVLALYSDGRYYRAQIINEFPNEYMIFYVDYGNTEFLPLICLAPCENVDSLKPHRSVSFHIEGIVRSKYLTHQTTMDSIEYLKLKLLNVVLNVHLVQRLPDGFLIRFLDNWKDIPKELVRRNYAQASK</sequence>
<dbReference type="GO" id="GO:0030717">
    <property type="term" value="P:oocyte karyosome formation"/>
    <property type="evidence" value="ECO:0007669"/>
    <property type="project" value="EnsemblMetazoa"/>
</dbReference>
<accession>A0A0J9RE00</accession>
<dbReference type="Pfam" id="PF24047">
    <property type="entry name" value="Tudor_krimper_1st"/>
    <property type="match status" value="1"/>
</dbReference>
<dbReference type="SMART" id="SM00333">
    <property type="entry name" value="TUDOR"/>
    <property type="match status" value="1"/>
</dbReference>
<dbReference type="AlphaFoldDB" id="A0A0J9RE00"/>
<dbReference type="GO" id="GO:0007310">
    <property type="term" value="P:oocyte dorsal/ventral axis specification"/>
    <property type="evidence" value="ECO:0007669"/>
    <property type="project" value="EnsemblMetazoa"/>
</dbReference>
<dbReference type="PROSITE" id="PS50304">
    <property type="entry name" value="TUDOR"/>
    <property type="match status" value="1"/>
</dbReference>
<dbReference type="GO" id="GO:0043186">
    <property type="term" value="C:P granule"/>
    <property type="evidence" value="ECO:0007669"/>
    <property type="project" value="EnsemblMetazoa"/>
</dbReference>
<organism evidence="4">
    <name type="scientific">Drosophila simulans</name>
    <name type="common">Fruit fly</name>
    <dbReference type="NCBI Taxonomy" id="7240"/>
    <lineage>
        <taxon>Eukaryota</taxon>
        <taxon>Metazoa</taxon>
        <taxon>Ecdysozoa</taxon>
        <taxon>Arthropoda</taxon>
        <taxon>Hexapoda</taxon>
        <taxon>Insecta</taxon>
        <taxon>Pterygota</taxon>
        <taxon>Neoptera</taxon>
        <taxon>Endopterygota</taxon>
        <taxon>Diptera</taxon>
        <taxon>Brachycera</taxon>
        <taxon>Muscomorpha</taxon>
        <taxon>Ephydroidea</taxon>
        <taxon>Drosophilidae</taxon>
        <taxon>Drosophila</taxon>
        <taxon>Sophophora</taxon>
    </lineage>
</organism>
<dbReference type="EMBL" id="CM002911">
    <property type="protein sequence ID" value="KMY94217.1"/>
    <property type="molecule type" value="Genomic_DNA"/>
</dbReference>
<feature type="zinc finger region" description="C3H1-type" evidence="1">
    <location>
        <begin position="513"/>
        <end position="542"/>
    </location>
</feature>
<evidence type="ECO:0000259" key="2">
    <source>
        <dbReference type="PROSITE" id="PS50103"/>
    </source>
</evidence>
<dbReference type="Proteomes" id="UP000035880">
    <property type="component" value="Chromosome 2R"/>
</dbReference>
<dbReference type="Bgee" id="FBgn0186895">
    <property type="expression patterns" value="Expressed in female reproductive system and 3 other cell types or tissues"/>
</dbReference>
<keyword evidence="1" id="KW-0479">Metal-binding</keyword>
<dbReference type="GO" id="GO:0141009">
    <property type="term" value="P:transposable element silencing by piRNA-mediated mRNA destabilization"/>
    <property type="evidence" value="ECO:0007669"/>
    <property type="project" value="EnsemblMetazoa"/>
</dbReference>
<evidence type="ECO:0008006" key="5">
    <source>
        <dbReference type="Google" id="ProtNLM"/>
    </source>
</evidence>
<protein>
    <recommendedName>
        <fullName evidence="5">KRIMP</fullName>
    </recommendedName>
</protein>
<feature type="domain" description="Tudor" evidence="3">
    <location>
        <begin position="615"/>
        <end position="672"/>
    </location>
</feature>
<dbReference type="PANTHER" id="PTHR22948">
    <property type="entry name" value="TUDOR DOMAIN CONTAINING PROTEIN"/>
    <property type="match status" value="1"/>
</dbReference>
<feature type="domain" description="C3H1-type" evidence="2">
    <location>
        <begin position="513"/>
        <end position="542"/>
    </location>
</feature>
<reference evidence="4" key="3">
    <citation type="submission" date="2015-04" db="EMBL/GenBank/DDBJ databases">
        <authorList>
            <consortium name="FlyBase"/>
        </authorList>
    </citation>
    <scope>NUCLEOTIDE SEQUENCE</scope>
    <source>
        <strain evidence="4">W501</strain>
    </source>
</reference>
<dbReference type="Gene3D" id="2.30.30.140">
    <property type="match status" value="2"/>
</dbReference>
<reference evidence="4" key="2">
    <citation type="submission" date="2014-06" db="EMBL/GenBank/DDBJ databases">
        <authorList>
            <person name="Hu T."/>
            <person name="Eisen M.B."/>
            <person name="Thornton K.R."/>
            <person name="Andolfatto P."/>
        </authorList>
    </citation>
    <scope>NUCLEOTIDE SEQUENCE</scope>
    <source>
        <strain evidence="4">W501</strain>
    </source>
</reference>
<reference evidence="4" key="1">
    <citation type="journal article" date="2013" name="Genome Res.">
        <title>A second-generation assembly of the Drosophila simulans genome provides new insights into patterns of lineage-specific divergence.</title>
        <authorList>
            <person name="Hu T.T."/>
            <person name="Eisen M.B."/>
            <person name="Thornton K.R."/>
            <person name="Andolfatto P."/>
        </authorList>
    </citation>
    <scope>NUCLEOTIDE SEQUENCE [LARGE SCALE GENOMIC DNA]</scope>
    <source>
        <strain evidence="4">W501</strain>
    </source>
</reference>
<evidence type="ECO:0000259" key="3">
    <source>
        <dbReference type="PROSITE" id="PS50304"/>
    </source>
</evidence>
<dbReference type="GO" id="GO:0140965">
    <property type="term" value="P:secondary piRNA processing"/>
    <property type="evidence" value="ECO:0007669"/>
    <property type="project" value="EnsemblMetazoa"/>
</dbReference>
<dbReference type="InterPro" id="IPR050621">
    <property type="entry name" value="Tudor_domain_containing"/>
</dbReference>
<dbReference type="GO" id="GO:0007319">
    <property type="term" value="P:negative regulation of oskar mRNA translation"/>
    <property type="evidence" value="ECO:0007669"/>
    <property type="project" value="EnsemblMetazoa"/>
</dbReference>
<dbReference type="CDD" id="cd20379">
    <property type="entry name" value="Tudor_dTUD-like"/>
    <property type="match status" value="1"/>
</dbReference>
<dbReference type="Gene3D" id="2.40.50.90">
    <property type="match status" value="1"/>
</dbReference>